<organism evidence="1 2">
    <name type="scientific">Streptomyces lichenis</name>
    <dbReference type="NCBI Taxonomy" id="2306967"/>
    <lineage>
        <taxon>Bacteria</taxon>
        <taxon>Bacillati</taxon>
        <taxon>Actinomycetota</taxon>
        <taxon>Actinomycetes</taxon>
        <taxon>Kitasatosporales</taxon>
        <taxon>Streptomycetaceae</taxon>
        <taxon>Streptomyces</taxon>
    </lineage>
</organism>
<dbReference type="EMBL" id="JALPTH010000017">
    <property type="protein sequence ID" value="MCK8679352.1"/>
    <property type="molecule type" value="Genomic_DNA"/>
</dbReference>
<evidence type="ECO:0000313" key="2">
    <source>
        <dbReference type="Proteomes" id="UP001522868"/>
    </source>
</evidence>
<gene>
    <name evidence="1" type="ORF">M1O15_18540</name>
</gene>
<comment type="caution">
    <text evidence="1">The sequence shown here is derived from an EMBL/GenBank/DDBJ whole genome shotgun (WGS) entry which is preliminary data.</text>
</comment>
<keyword evidence="2" id="KW-1185">Reference proteome</keyword>
<proteinExistence type="predicted"/>
<evidence type="ECO:0000313" key="1">
    <source>
        <dbReference type="EMBL" id="MCK8679352.1"/>
    </source>
</evidence>
<reference evidence="1 2" key="1">
    <citation type="submission" date="2022-04" db="EMBL/GenBank/DDBJ databases">
        <title>Streptomyces sp. nov. LCR6-01 isolated from Lichen of Dirinaria sp.</title>
        <authorList>
            <person name="Kanchanasin P."/>
            <person name="Tanasupawat S."/>
            <person name="Phongsopitanun W."/>
        </authorList>
    </citation>
    <scope>NUCLEOTIDE SEQUENCE [LARGE SCALE GENOMIC DNA]</scope>
    <source>
        <strain evidence="1 2">LCR6-01</strain>
    </source>
</reference>
<protein>
    <submittedName>
        <fullName evidence="1">Uncharacterized protein</fullName>
    </submittedName>
</protein>
<dbReference type="RefSeq" id="WP_248635048.1">
    <property type="nucleotide sequence ID" value="NZ_JALPTH010000017.1"/>
</dbReference>
<name>A0ABT0IDJ9_9ACTN</name>
<dbReference type="Proteomes" id="UP001522868">
    <property type="component" value="Unassembled WGS sequence"/>
</dbReference>
<sequence>MTDQAFLAVSPHSVRAFDEEYVPLLVGGPTTAERHTVGRAGVVMGPGGTVIVLDAHAAGDRSGVGNAERVRLVGPAPATVTERLMGTAWDGGRHVSPIHIAVRTGDEVLYLGTAHVSRAGASGGVLSDCELLLDTPLSRDLLDRVRPRSASAVLPDLTWLRAVNGDRAAALEQFLDGWYPATSGTERPSSSAPRLPESLRQLYRIAVRRPDVLGTQNRILPESDLFTDPPGETLVFGVENQGGFFWSLLWTTEDAESDPTVWFREYDEEPVAEQEPLSGFLLQFSLFEASLGADYLALPRRLGAAQVELFTQALHPVPLRPFWPGAPTHFYVAPGLVVHVSSEDGEEFDVWAGATQRSALDRWADLPVDWTRFDG</sequence>
<accession>A0ABT0IDJ9</accession>